<evidence type="ECO:0000313" key="2">
    <source>
        <dbReference type="Proteomes" id="UP000589036"/>
    </source>
</evidence>
<evidence type="ECO:0000313" key="1">
    <source>
        <dbReference type="EMBL" id="NYE48114.1"/>
    </source>
</evidence>
<sequence>MPRYSVLTTGAAGGIGGATVRLLAERGHRVFADVRPGRPAPMTAAAIAATSRITAAYPPRSAPRSGSWGHGR</sequence>
<name>A0A852U1S2_9ACTN</name>
<dbReference type="RefSeq" id="WP_179643957.1">
    <property type="nucleotide sequence ID" value="NZ_BAAAYY010000016.1"/>
</dbReference>
<keyword evidence="2" id="KW-1185">Reference proteome</keyword>
<dbReference type="AlphaFoldDB" id="A0A852U1S2"/>
<comment type="caution">
    <text evidence="1">The sequence shown here is derived from an EMBL/GenBank/DDBJ whole genome shotgun (WGS) entry which is preliminary data.</text>
</comment>
<organism evidence="1 2">
    <name type="scientific">Spinactinospora alkalitolerans</name>
    <dbReference type="NCBI Taxonomy" id="687207"/>
    <lineage>
        <taxon>Bacteria</taxon>
        <taxon>Bacillati</taxon>
        <taxon>Actinomycetota</taxon>
        <taxon>Actinomycetes</taxon>
        <taxon>Streptosporangiales</taxon>
        <taxon>Nocardiopsidaceae</taxon>
        <taxon>Spinactinospora</taxon>
    </lineage>
</organism>
<proteinExistence type="predicted"/>
<accession>A0A852U1S2</accession>
<gene>
    <name evidence="1" type="ORF">HDA32_003234</name>
</gene>
<dbReference type="Gene3D" id="3.40.50.720">
    <property type="entry name" value="NAD(P)-binding Rossmann-like Domain"/>
    <property type="match status" value="1"/>
</dbReference>
<protein>
    <submittedName>
        <fullName evidence="1">NAD(P)-dependent dehydrogenase (Short-subunit alcohol dehydrogenase family)</fullName>
    </submittedName>
</protein>
<reference evidence="1 2" key="1">
    <citation type="submission" date="2020-07" db="EMBL/GenBank/DDBJ databases">
        <title>Sequencing the genomes of 1000 actinobacteria strains.</title>
        <authorList>
            <person name="Klenk H.-P."/>
        </authorList>
    </citation>
    <scope>NUCLEOTIDE SEQUENCE [LARGE SCALE GENOMIC DNA]</scope>
    <source>
        <strain evidence="1 2">CXB654</strain>
    </source>
</reference>
<dbReference type="InterPro" id="IPR036291">
    <property type="entry name" value="NAD(P)-bd_dom_sf"/>
</dbReference>
<dbReference type="Proteomes" id="UP000589036">
    <property type="component" value="Unassembled WGS sequence"/>
</dbReference>
<dbReference type="SUPFAM" id="SSF51735">
    <property type="entry name" value="NAD(P)-binding Rossmann-fold domains"/>
    <property type="match status" value="1"/>
</dbReference>
<dbReference type="EMBL" id="JACCCC010000001">
    <property type="protein sequence ID" value="NYE48114.1"/>
    <property type="molecule type" value="Genomic_DNA"/>
</dbReference>